<organism evidence="1 2">
    <name type="scientific">Amphibiibacter pelophylacis</name>
    <dbReference type="NCBI Taxonomy" id="1799477"/>
    <lineage>
        <taxon>Bacteria</taxon>
        <taxon>Pseudomonadati</taxon>
        <taxon>Pseudomonadota</taxon>
        <taxon>Betaproteobacteria</taxon>
        <taxon>Burkholderiales</taxon>
        <taxon>Sphaerotilaceae</taxon>
        <taxon>Amphibiibacter</taxon>
    </lineage>
</organism>
<sequence>MLIWIIVLPLLAGTVMPLWLGARSRLAAAVSAGGIAALVLALLLSAAPQVLAGGQVLYSLPWVPDLGLSLSLRLDALSLLFALLISGIGVLIVIYAHGYLGRDDPAGKFFSTMMLFMAAMLGVVLSDNVLLLAVFWELTSISSFLLVGYWSHRPDARAGARQALAVTGGGGLALLGGMVLLGQIAGTYDISAMLGRAAEIQAQPGFGWALALILLGCFTKSAQFPFHFWLPDAMAAPTPVSAYLHSATMVKAGIFLLMRLNPVLAGSGWFEGACLLAGLVTCLFAAWVALFKHDLKGLLAYSTVSHLGLVVALIGLGSPLALAAAVFHVINHASFKAALFMTAGIVDHETGTRDLRRLGGLAALMPWTATLALIAGAAMAGVPLTNGFLSKEMFFTEVVAVPQGLLSLILPLVVTLAGAGSVAYSLRLVHDTFWNGPARDLPVAHPHDPPWAMRGPVLLLAVICLAVGLLPALLAGPMVYAAALSVLGGPAVGAAARLPELHLSLWHGLNLPLAMSALALGGGVWVYARLMRGRVLHRLESEALFGRWTGRAMFERSMATLWSGAGQFSLALDPGSLQRHLAWILGATALVLVGALWDITGQVPWTGGRPLLPAPLMAWAVWLLALGASWALVHQHRDRLAAVVWVGVVGLATSLAFLALSAPDLALTQISVEVASTVLMLMALAFLPQHAPLESSPARRWRDGLIAVLCGLGVGLLAWFIMTRDHESISWYFLQAAQPLGGGTNVVNVILVDFRGYDTFGEINVLAVAALGAWAVLEGFYSRRAAQDTSGRRWSAGGTSPLLRTAAAVVLPLALAYTLYIFLRGHNLPGGGFIAGLITSLALLLQYMVLGQTQVDALLRAAGGERLVRLLAWGLAIAGMTGLGAMLLGHPFLTSAFGHPILPVLGELPLATAALFDLGVYLTVVGATLLMVSTLGAAGRPSQPAPAARKGGA</sequence>
<protein>
    <submittedName>
        <fullName evidence="1">Monovalent cation/H+ antiporter subunit A</fullName>
    </submittedName>
</protein>
<dbReference type="Proteomes" id="UP001364695">
    <property type="component" value="Unassembled WGS sequence"/>
</dbReference>
<reference evidence="1" key="1">
    <citation type="submission" date="2023-10" db="EMBL/GenBank/DDBJ databases">
        <title>Amphibacter perezi, gen. nov., sp. nov. a novel taxa of the family Comamonadaceae, class Betaproteobacteria isolated from the skin microbiota of Pelophylax perezi from different populations.</title>
        <authorList>
            <person name="Costa S."/>
            <person name="Proenca D.N."/>
            <person name="Lopes I."/>
            <person name="Morais P.V."/>
        </authorList>
    </citation>
    <scope>NUCLEOTIDE SEQUENCE</scope>
    <source>
        <strain evidence="1">SL12-8</strain>
    </source>
</reference>
<evidence type="ECO:0000313" key="2">
    <source>
        <dbReference type="Proteomes" id="UP001364695"/>
    </source>
</evidence>
<evidence type="ECO:0000313" key="1">
    <source>
        <dbReference type="EMBL" id="MEJ7137680.1"/>
    </source>
</evidence>
<comment type="caution">
    <text evidence="1">The sequence shown here is derived from an EMBL/GenBank/DDBJ whole genome shotgun (WGS) entry which is preliminary data.</text>
</comment>
<dbReference type="EMBL" id="JAWDIE010000005">
    <property type="protein sequence ID" value="MEJ7137680.1"/>
    <property type="molecule type" value="Genomic_DNA"/>
</dbReference>
<keyword evidence="2" id="KW-1185">Reference proteome</keyword>
<name>A0ACC6P0A8_9BURK</name>
<gene>
    <name evidence="1" type="ORF">RV045_04440</name>
</gene>
<accession>A0ACC6P0A8</accession>
<proteinExistence type="predicted"/>